<dbReference type="GO" id="GO:0000981">
    <property type="term" value="F:DNA-binding transcription factor activity, RNA polymerase II-specific"/>
    <property type="evidence" value="ECO:0007669"/>
    <property type="project" value="InterPro"/>
</dbReference>
<dbReference type="GO" id="GO:0005634">
    <property type="term" value="C:nucleus"/>
    <property type="evidence" value="ECO:0007669"/>
    <property type="project" value="UniProtKB-SubCell"/>
</dbReference>
<evidence type="ECO:0000313" key="5">
    <source>
        <dbReference type="EMBL" id="VEU23547.1"/>
    </source>
</evidence>
<dbReference type="Gene3D" id="4.10.240.10">
    <property type="entry name" value="Zn(2)-C6 fungal-type DNA-binding domain"/>
    <property type="match status" value="1"/>
</dbReference>
<proteinExistence type="predicted"/>
<evidence type="ECO:0000256" key="3">
    <source>
        <dbReference type="SAM" id="MobiDB-lite"/>
    </source>
</evidence>
<sequence length="834" mass="92461">MHTLNSTVGPPVAPADEKPEVLNQTPVPKPVRHRRRKYSKTGCKECKRRKIKCDEAKPVCWHCRRLEKVCEYAPPKPRKRLTRPVGSPLDVPVQASGQAPLQHASSATISSMPAQGHHHSLATPQSAFSGGPPRVPPGNYSAASFPSQIPPALPIGPPAYKNLYRGAAFAGNSPSYRPLPPPPRTFSATPAGGSPSYYGSNVPMVFPGISSLPPAYRTSSSPFPAFYGSPGDIQASAMGMTPVTNGQVATPDDSAPGTTPGKSISGTNNQQAESQQPAPPAVENPSPTSSAHSFNMALATLNIPNFDSSLSANSLAQSLNEILITKIDEVKPNIDYPGVLSPLMEMLEQGDYYKVAAGNTEPTAFDLPTHSQQDLPDFVTKPVSIDSFQFSGDHKIYLEYFCNDFARVISPLTPSPTLNPARDILLMYAKDNNYLLAAVLSCGALQLHRRSHEPKDEAAYCNYLSTSIQLLSSILSDEQKIKENIEPMILTILLLTSYTAMSNIQKWRPHLKAAKELLATYVPDEAAPANSAYVIAFCRAWYSSIEVLAGLTAPQGGTAGTEDEIDSLVFDIPNLKYYLERMRISRKDDFNNFYGCTNALGMALQRLTKYMRRFRAHREKKQKNQAVKPYIKTSEFHGLMKEIYNSQDFFIISKDGIVPHDHFMHPDNNLQPPSDFEPLSSEAVEKMVLENGQEVCISWYDISHHSLVWTGVLIMLSMIAQLPKRHDMVQEAVHEVLKLMIFLHAKEQVTGYVLMLLQISMYIAGLNCIEEEDRRLVLKFFDNLNVMGNISATVSTEKLKRKWKRYDETRRNLPVDAEFDDFDEEELPGDIIAY</sequence>
<name>A0A448YRL6_BRENA</name>
<dbReference type="AlphaFoldDB" id="A0A448YRL6"/>
<dbReference type="PROSITE" id="PS00463">
    <property type="entry name" value="ZN2_CY6_FUNGAL_1"/>
    <property type="match status" value="1"/>
</dbReference>
<comment type="subcellular location">
    <subcellularLocation>
        <location evidence="1">Nucleus</location>
    </subcellularLocation>
</comment>
<dbReference type="InterPro" id="IPR021858">
    <property type="entry name" value="Fun_TF"/>
</dbReference>
<gene>
    <name evidence="5" type="ORF">BRENAR_LOCUS4277</name>
</gene>
<dbReference type="InterPro" id="IPR001138">
    <property type="entry name" value="Zn2Cys6_DnaBD"/>
</dbReference>
<dbReference type="GO" id="GO:0045944">
    <property type="term" value="P:positive regulation of transcription by RNA polymerase II"/>
    <property type="evidence" value="ECO:0007669"/>
    <property type="project" value="TreeGrafter"/>
</dbReference>
<dbReference type="STRING" id="13370.A0A448YRL6"/>
<keyword evidence="6" id="KW-1185">Reference proteome</keyword>
<feature type="region of interest" description="Disordered" evidence="3">
    <location>
        <begin position="95"/>
        <end position="143"/>
    </location>
</feature>
<accession>A0A448YRL6</accession>
<dbReference type="GO" id="GO:0000976">
    <property type="term" value="F:transcription cis-regulatory region binding"/>
    <property type="evidence" value="ECO:0007669"/>
    <property type="project" value="TreeGrafter"/>
</dbReference>
<dbReference type="Pfam" id="PF00172">
    <property type="entry name" value="Zn_clus"/>
    <property type="match status" value="1"/>
</dbReference>
<dbReference type="CDD" id="cd00067">
    <property type="entry name" value="GAL4"/>
    <property type="match status" value="1"/>
</dbReference>
<dbReference type="PANTHER" id="PTHR37534">
    <property type="entry name" value="TRANSCRIPTIONAL ACTIVATOR PROTEIN UGA3"/>
    <property type="match status" value="1"/>
</dbReference>
<feature type="region of interest" description="Disordered" evidence="3">
    <location>
        <begin position="1"/>
        <end position="38"/>
    </location>
</feature>
<dbReference type="OrthoDB" id="424974at2759"/>
<organism evidence="5 6">
    <name type="scientific">Brettanomyces naardenensis</name>
    <name type="common">Yeast</name>
    <dbReference type="NCBI Taxonomy" id="13370"/>
    <lineage>
        <taxon>Eukaryota</taxon>
        <taxon>Fungi</taxon>
        <taxon>Dikarya</taxon>
        <taxon>Ascomycota</taxon>
        <taxon>Saccharomycotina</taxon>
        <taxon>Pichiomycetes</taxon>
        <taxon>Pichiales</taxon>
        <taxon>Pichiaceae</taxon>
        <taxon>Brettanomyces</taxon>
    </lineage>
</organism>
<dbReference type="PANTHER" id="PTHR37534:SF49">
    <property type="entry name" value="LYSINE BIOSYNTHESIS REGULATORY PROTEIN LYS14"/>
    <property type="match status" value="1"/>
</dbReference>
<keyword evidence="2" id="KW-0539">Nucleus</keyword>
<evidence type="ECO:0000256" key="1">
    <source>
        <dbReference type="ARBA" id="ARBA00004123"/>
    </source>
</evidence>
<protein>
    <submittedName>
        <fullName evidence="5">DEKNAAE104512</fullName>
    </submittedName>
</protein>
<evidence type="ECO:0000259" key="4">
    <source>
        <dbReference type="PROSITE" id="PS50048"/>
    </source>
</evidence>
<dbReference type="FunCoup" id="A0A448YRL6">
    <property type="interactions" value="71"/>
</dbReference>
<dbReference type="InParanoid" id="A0A448YRL6"/>
<feature type="region of interest" description="Disordered" evidence="3">
    <location>
        <begin position="242"/>
        <end position="291"/>
    </location>
</feature>
<dbReference type="PROSITE" id="PS50048">
    <property type="entry name" value="ZN2_CY6_FUNGAL_2"/>
    <property type="match status" value="1"/>
</dbReference>
<dbReference type="SMART" id="SM00066">
    <property type="entry name" value="GAL4"/>
    <property type="match status" value="1"/>
</dbReference>
<reference evidence="5 6" key="1">
    <citation type="submission" date="2018-12" db="EMBL/GenBank/DDBJ databases">
        <authorList>
            <person name="Tiukova I."/>
            <person name="Dainat J."/>
        </authorList>
    </citation>
    <scope>NUCLEOTIDE SEQUENCE [LARGE SCALE GENOMIC DNA]</scope>
</reference>
<evidence type="ECO:0000313" key="6">
    <source>
        <dbReference type="Proteomes" id="UP000290900"/>
    </source>
</evidence>
<dbReference type="Proteomes" id="UP000290900">
    <property type="component" value="Unassembled WGS sequence"/>
</dbReference>
<dbReference type="InterPro" id="IPR036864">
    <property type="entry name" value="Zn2-C6_fun-type_DNA-bd_sf"/>
</dbReference>
<evidence type="ECO:0000256" key="2">
    <source>
        <dbReference type="ARBA" id="ARBA00023242"/>
    </source>
</evidence>
<dbReference type="GO" id="GO:0008270">
    <property type="term" value="F:zinc ion binding"/>
    <property type="evidence" value="ECO:0007669"/>
    <property type="project" value="InterPro"/>
</dbReference>
<dbReference type="Pfam" id="PF11951">
    <property type="entry name" value="Fungal_trans_2"/>
    <property type="match status" value="1"/>
</dbReference>
<feature type="compositionally biased region" description="Polar residues" evidence="3">
    <location>
        <begin position="256"/>
        <end position="269"/>
    </location>
</feature>
<feature type="domain" description="Zn(2)-C6 fungal-type" evidence="4">
    <location>
        <begin position="42"/>
        <end position="72"/>
    </location>
</feature>
<feature type="compositionally biased region" description="Polar residues" evidence="3">
    <location>
        <begin position="95"/>
        <end position="113"/>
    </location>
</feature>
<dbReference type="SUPFAM" id="SSF57701">
    <property type="entry name" value="Zn2/Cys6 DNA-binding domain"/>
    <property type="match status" value="1"/>
</dbReference>
<dbReference type="EMBL" id="CAACVR010000045">
    <property type="protein sequence ID" value="VEU23547.1"/>
    <property type="molecule type" value="Genomic_DNA"/>
</dbReference>